<evidence type="ECO:0000313" key="1">
    <source>
        <dbReference type="EMBL" id="KAK9876910.1"/>
    </source>
</evidence>
<dbReference type="AlphaFoldDB" id="A0AAW1U352"/>
<keyword evidence="2" id="KW-1185">Reference proteome</keyword>
<dbReference type="EMBL" id="JARQZJ010000039">
    <property type="protein sequence ID" value="KAK9876910.1"/>
    <property type="molecule type" value="Genomic_DNA"/>
</dbReference>
<protein>
    <submittedName>
        <fullName evidence="1">Uncharacterized protein</fullName>
    </submittedName>
</protein>
<accession>A0AAW1U352</accession>
<reference evidence="1 2" key="1">
    <citation type="submission" date="2023-03" db="EMBL/GenBank/DDBJ databases">
        <title>Genome insight into feeding habits of ladybird beetles.</title>
        <authorList>
            <person name="Li H.-S."/>
            <person name="Huang Y.-H."/>
            <person name="Pang H."/>
        </authorList>
    </citation>
    <scope>NUCLEOTIDE SEQUENCE [LARGE SCALE GENOMIC DNA]</scope>
    <source>
        <strain evidence="1">SYSU_2023b</strain>
        <tissue evidence="1">Whole body</tissue>
    </source>
</reference>
<comment type="caution">
    <text evidence="1">The sequence shown here is derived from an EMBL/GenBank/DDBJ whole genome shotgun (WGS) entry which is preliminary data.</text>
</comment>
<organism evidence="1 2">
    <name type="scientific">Henosepilachna vigintioctopunctata</name>
    <dbReference type="NCBI Taxonomy" id="420089"/>
    <lineage>
        <taxon>Eukaryota</taxon>
        <taxon>Metazoa</taxon>
        <taxon>Ecdysozoa</taxon>
        <taxon>Arthropoda</taxon>
        <taxon>Hexapoda</taxon>
        <taxon>Insecta</taxon>
        <taxon>Pterygota</taxon>
        <taxon>Neoptera</taxon>
        <taxon>Endopterygota</taxon>
        <taxon>Coleoptera</taxon>
        <taxon>Polyphaga</taxon>
        <taxon>Cucujiformia</taxon>
        <taxon>Coccinelloidea</taxon>
        <taxon>Coccinellidae</taxon>
        <taxon>Epilachninae</taxon>
        <taxon>Epilachnini</taxon>
        <taxon>Henosepilachna</taxon>
    </lineage>
</organism>
<gene>
    <name evidence="1" type="ORF">WA026_015946</name>
</gene>
<sequence>MPLYHVRFVHGYSQVEALLRVYRKVVSCTDVADKEPRTRQGQMMLAFAGQAGFSVLSKPVTTSPNNSAYLNARWKAYCATLGEAYTIDMAKSIQDSIMAVHTKVASRIQIRQISFS</sequence>
<proteinExistence type="predicted"/>
<dbReference type="Proteomes" id="UP001431783">
    <property type="component" value="Unassembled WGS sequence"/>
</dbReference>
<evidence type="ECO:0000313" key="2">
    <source>
        <dbReference type="Proteomes" id="UP001431783"/>
    </source>
</evidence>
<name>A0AAW1U352_9CUCU</name>